<dbReference type="OMA" id="QWWIWPL"/>
<dbReference type="AlphaFoldDB" id="A0A222YH83"/>
<sequence>MQWWIWPLGGFIFWTVVIIFKKWTALKQASIKTLDIITIPNWIVLHQTMGYLFGISFVPWFLLVWLVVGIFLAWFLLQNNWRWQTFWRRYWQWSGLLAAIIVILITIIGLFLH</sequence>
<dbReference type="OrthoDB" id="2143473at2"/>
<evidence type="ECO:0000313" key="3">
    <source>
        <dbReference type="Proteomes" id="UP000469952"/>
    </source>
</evidence>
<keyword evidence="1" id="KW-1133">Transmembrane helix</keyword>
<organism evidence="2 3">
    <name type="scientific">Leuconostoc mesenteroides</name>
    <dbReference type="NCBI Taxonomy" id="1245"/>
    <lineage>
        <taxon>Bacteria</taxon>
        <taxon>Bacillati</taxon>
        <taxon>Bacillota</taxon>
        <taxon>Bacilli</taxon>
        <taxon>Lactobacillales</taxon>
        <taxon>Lactobacillaceae</taxon>
        <taxon>Leuconostoc</taxon>
    </lineage>
</organism>
<evidence type="ECO:0000256" key="1">
    <source>
        <dbReference type="SAM" id="Phobius"/>
    </source>
</evidence>
<dbReference type="Pfam" id="PF11877">
    <property type="entry name" value="DUF3397"/>
    <property type="match status" value="1"/>
</dbReference>
<feature type="transmembrane region" description="Helical" evidence="1">
    <location>
        <begin position="60"/>
        <end position="78"/>
    </location>
</feature>
<name>A0A222YH83_LEUME</name>
<comment type="caution">
    <text evidence="2">The sequence shown here is derived from an EMBL/GenBank/DDBJ whole genome shotgun (WGS) entry which is preliminary data.</text>
</comment>
<proteinExistence type="predicted"/>
<feature type="transmembrane region" description="Helical" evidence="1">
    <location>
        <begin position="6"/>
        <end position="24"/>
    </location>
</feature>
<dbReference type="STRING" id="1245.ARA02_06845"/>
<dbReference type="EMBL" id="WIPA01000004">
    <property type="protein sequence ID" value="MQR26413.1"/>
    <property type="molecule type" value="Genomic_DNA"/>
</dbReference>
<keyword evidence="1" id="KW-0472">Membrane</keyword>
<evidence type="ECO:0000313" key="2">
    <source>
        <dbReference type="EMBL" id="MQR26413.1"/>
    </source>
</evidence>
<protein>
    <submittedName>
        <fullName evidence="2">DUF3397 family protein</fullName>
    </submittedName>
</protein>
<feature type="transmembrane region" description="Helical" evidence="1">
    <location>
        <begin position="90"/>
        <end position="112"/>
    </location>
</feature>
<dbReference type="InterPro" id="IPR024515">
    <property type="entry name" value="DUF3397"/>
</dbReference>
<dbReference type="GeneID" id="29575844"/>
<keyword evidence="1" id="KW-0812">Transmembrane</keyword>
<dbReference type="RefSeq" id="WP_011680175.1">
    <property type="nucleotide sequence ID" value="NZ_BCMO01000008.1"/>
</dbReference>
<accession>A0A222YH83</accession>
<dbReference type="Proteomes" id="UP000469952">
    <property type="component" value="Unassembled WGS sequence"/>
</dbReference>
<gene>
    <name evidence="2" type="ORF">GFV13_03785</name>
</gene>
<reference evidence="2 3" key="1">
    <citation type="submission" date="2019-10" db="EMBL/GenBank/DDBJ databases">
        <title>WGS of Leuconostoc mesenteroides.</title>
        <authorList>
            <person name="Melo Bolivar J."/>
            <person name="Marino-Ramirez L."/>
            <person name="Villamil Diaz L.M."/>
        </authorList>
    </citation>
    <scope>NUCLEOTIDE SEQUENCE [LARGE SCALE GENOMIC DNA]</scope>
    <source>
        <strain evidence="2 3">M11</strain>
    </source>
</reference>